<feature type="transmembrane region" description="Helical" evidence="7">
    <location>
        <begin position="23"/>
        <end position="41"/>
    </location>
</feature>
<feature type="transmembrane region" description="Helical" evidence="7">
    <location>
        <begin position="154"/>
        <end position="172"/>
    </location>
</feature>
<dbReference type="InterPro" id="IPR006726">
    <property type="entry name" value="PHBA_efflux_AaeB/fusaric-R"/>
</dbReference>
<keyword evidence="6 7" id="KW-0472">Membrane</keyword>
<evidence type="ECO:0000256" key="5">
    <source>
        <dbReference type="ARBA" id="ARBA00022989"/>
    </source>
</evidence>
<dbReference type="EMBL" id="BTFW01000001">
    <property type="protein sequence ID" value="GMM59690.1"/>
    <property type="molecule type" value="Genomic_DNA"/>
</dbReference>
<evidence type="ECO:0000313" key="9">
    <source>
        <dbReference type="Proteomes" id="UP001187221"/>
    </source>
</evidence>
<reference evidence="8 9" key="1">
    <citation type="submission" date="2023-06" db="EMBL/GenBank/DDBJ databases">
        <title>Draft genome sequence of Novosphingobium sp. strain IK01.</title>
        <authorList>
            <person name="Hatamoto M."/>
            <person name="Ikarashi T."/>
            <person name="Yamaguchi T."/>
        </authorList>
    </citation>
    <scope>NUCLEOTIDE SEQUENCE [LARGE SCALE GENOMIC DNA]</scope>
    <source>
        <strain evidence="8 9">IK01</strain>
    </source>
</reference>
<comment type="caution">
    <text evidence="8">The sequence shown here is derived from an EMBL/GenBank/DDBJ whole genome shotgun (WGS) entry which is preliminary data.</text>
</comment>
<feature type="transmembrane region" description="Helical" evidence="7">
    <location>
        <begin position="468"/>
        <end position="485"/>
    </location>
</feature>
<evidence type="ECO:0000256" key="2">
    <source>
        <dbReference type="ARBA" id="ARBA00022448"/>
    </source>
</evidence>
<feature type="transmembrane region" description="Helical" evidence="7">
    <location>
        <begin position="71"/>
        <end position="92"/>
    </location>
</feature>
<proteinExistence type="predicted"/>
<evidence type="ECO:0000256" key="7">
    <source>
        <dbReference type="SAM" id="Phobius"/>
    </source>
</evidence>
<keyword evidence="9" id="KW-1185">Reference proteome</keyword>
<feature type="transmembrane region" description="Helical" evidence="7">
    <location>
        <begin position="522"/>
        <end position="539"/>
    </location>
</feature>
<sequence>MAAPPLSFAGVYESLRIPTLRDLVFSAKAYLAAAVALFIGFSQGLEKPYWAVLTIYSVLTPPESGAIRSKAMFRLIGTLAGGVMMIGLTALFGDQLGILVTATIAVVTLATFLRQADRTPSNYLWFSTGITMAVIGLTNLMQPENVFAATTARVAEITLGILVVTAVDAMFWPRPMTPDFLDTMTKWRGDVQHWVLDALSLTAAQTSGDERRMALRQGLRDLTKAVGEIDGKAVQLPYDVVAVVPRRRQIDLVRRQTVSLIADLAGIEIWARSLRRDLLLHSHLGAVLDAVSDWVRESHAAGHSQAVSIATRGDALIADLQARRAALDPRDGRTTLTERGLITRLAAFVRDWSDLLLALRSVETGEALPRRLDVIARAARPVRSVDYLGAVLDILPMVLSMTSAAVLWYCTAWNAGGGALLFSLIGCVFLIGQGQVLRSSAGLMTWIITAFAFVFLYQFAILPRVTDFPVLIAVLGCLLLPAGLLMTMSMAGMLICVYVFSFLGLQDAYAGDFNQSLQTLNGSLVGLMIAIAWLHACNYDRGRFSVRRLVGAARQDVYDIARARHLPDPQRFLFLAIDRLALYFPAAELVADGKPLPRLRMIDDFAVGMNLMIIRAEAAHMPPVLAGKLEQVRREVARVYERHRFERPLLAAMRPAELGDDPRGDLSGDLPGEALLVLVDDALEEAARTDVHDHEHLLEALTGLYLALADIRSLPPGPIAS</sequence>
<feature type="transmembrane region" description="Helical" evidence="7">
    <location>
        <begin position="387"/>
        <end position="409"/>
    </location>
</feature>
<evidence type="ECO:0000256" key="4">
    <source>
        <dbReference type="ARBA" id="ARBA00022692"/>
    </source>
</evidence>
<evidence type="ECO:0000256" key="1">
    <source>
        <dbReference type="ARBA" id="ARBA00004651"/>
    </source>
</evidence>
<feature type="transmembrane region" description="Helical" evidence="7">
    <location>
        <begin position="415"/>
        <end position="431"/>
    </location>
</feature>
<dbReference type="Pfam" id="PF04632">
    <property type="entry name" value="FUSC"/>
    <property type="match status" value="1"/>
</dbReference>
<feature type="transmembrane region" description="Helical" evidence="7">
    <location>
        <begin position="443"/>
        <end position="462"/>
    </location>
</feature>
<protein>
    <submittedName>
        <fullName evidence="8">FUSC family protein</fullName>
    </submittedName>
</protein>
<evidence type="ECO:0000256" key="3">
    <source>
        <dbReference type="ARBA" id="ARBA00022475"/>
    </source>
</evidence>
<dbReference type="Proteomes" id="UP001187221">
    <property type="component" value="Unassembled WGS sequence"/>
</dbReference>
<name>A0ABQ6P4B7_9SPHN</name>
<keyword evidence="4 7" id="KW-0812">Transmembrane</keyword>
<gene>
    <name evidence="8" type="ORF">NUTIK01_04670</name>
</gene>
<dbReference type="PANTHER" id="PTHR30509:SF9">
    <property type="entry name" value="MULTIDRUG RESISTANCE PROTEIN MDTO"/>
    <property type="match status" value="1"/>
</dbReference>
<keyword evidence="3" id="KW-1003">Cell membrane</keyword>
<accession>A0ABQ6P4B7</accession>
<feature type="transmembrane region" description="Helical" evidence="7">
    <location>
        <begin position="123"/>
        <end position="142"/>
    </location>
</feature>
<organism evidence="8 9">
    <name type="scientific">Novosphingobium pituita</name>
    <dbReference type="NCBI Taxonomy" id="3056842"/>
    <lineage>
        <taxon>Bacteria</taxon>
        <taxon>Pseudomonadati</taxon>
        <taxon>Pseudomonadota</taxon>
        <taxon>Alphaproteobacteria</taxon>
        <taxon>Sphingomonadales</taxon>
        <taxon>Sphingomonadaceae</taxon>
        <taxon>Novosphingobium</taxon>
    </lineage>
</organism>
<dbReference type="RefSeq" id="WP_317973537.1">
    <property type="nucleotide sequence ID" value="NZ_BTFW01000001.1"/>
</dbReference>
<dbReference type="PANTHER" id="PTHR30509">
    <property type="entry name" value="P-HYDROXYBENZOIC ACID EFFLUX PUMP SUBUNIT-RELATED"/>
    <property type="match status" value="1"/>
</dbReference>
<comment type="subcellular location">
    <subcellularLocation>
        <location evidence="1">Cell membrane</location>
        <topology evidence="1">Multi-pass membrane protein</topology>
    </subcellularLocation>
</comment>
<evidence type="ECO:0000256" key="6">
    <source>
        <dbReference type="ARBA" id="ARBA00023136"/>
    </source>
</evidence>
<keyword evidence="2" id="KW-0813">Transport</keyword>
<evidence type="ECO:0000313" key="8">
    <source>
        <dbReference type="EMBL" id="GMM59690.1"/>
    </source>
</evidence>
<keyword evidence="5 7" id="KW-1133">Transmembrane helix</keyword>
<feature type="transmembrane region" description="Helical" evidence="7">
    <location>
        <begin position="98"/>
        <end position="116"/>
    </location>
</feature>